<accession>A0ABY6Z5R6</accession>
<sequence length="168" mass="19521">MQVWCESGDVLIYFKPVNLTTRLIEYGEERIDPNEDRYAYHVAIALGRYDKVEANGQATEINPIDYDRCEVFRPPYDPAKLPGALAWAHNQVGRLYGWIGIIDQGIRDFSWSLFHLPDWFVRWANNRWPYCSTLVQEITLRAGFDGIPSWPPPSPETVYKAVKQWSVK</sequence>
<dbReference type="SUPFAM" id="SSF54001">
    <property type="entry name" value="Cysteine proteinases"/>
    <property type="match status" value="1"/>
</dbReference>
<reference evidence="1" key="1">
    <citation type="submission" date="2022-08" db="EMBL/GenBank/DDBJ databases">
        <title>Alicyclobacillus dauci DSM2870, complete genome.</title>
        <authorList>
            <person name="Wang Q."/>
            <person name="Cai R."/>
            <person name="Wang Z."/>
        </authorList>
    </citation>
    <scope>NUCLEOTIDE SEQUENCE</scope>
    <source>
        <strain evidence="1">DSM 28700</strain>
    </source>
</reference>
<organism evidence="1 2">
    <name type="scientific">Alicyclobacillus dauci</name>
    <dbReference type="NCBI Taxonomy" id="1475485"/>
    <lineage>
        <taxon>Bacteria</taxon>
        <taxon>Bacillati</taxon>
        <taxon>Bacillota</taxon>
        <taxon>Bacilli</taxon>
        <taxon>Bacillales</taxon>
        <taxon>Alicyclobacillaceae</taxon>
        <taxon>Alicyclobacillus</taxon>
    </lineage>
</organism>
<name>A0ABY6Z5R6_9BACL</name>
<evidence type="ECO:0000313" key="1">
    <source>
        <dbReference type="EMBL" id="WAH38243.1"/>
    </source>
</evidence>
<dbReference type="Gene3D" id="3.90.1720.10">
    <property type="entry name" value="endopeptidase domain like (from Nostoc punctiforme)"/>
    <property type="match status" value="1"/>
</dbReference>
<dbReference type="InterPro" id="IPR038765">
    <property type="entry name" value="Papain-like_cys_pep_sf"/>
</dbReference>
<keyword evidence="2" id="KW-1185">Reference proteome</keyword>
<dbReference type="Proteomes" id="UP001164803">
    <property type="component" value="Chromosome"/>
</dbReference>
<gene>
    <name evidence="1" type="ORF">NZD86_07110</name>
</gene>
<evidence type="ECO:0000313" key="2">
    <source>
        <dbReference type="Proteomes" id="UP001164803"/>
    </source>
</evidence>
<dbReference type="RefSeq" id="WP_268045807.1">
    <property type="nucleotide sequence ID" value="NZ_CP104064.1"/>
</dbReference>
<dbReference type="EMBL" id="CP104064">
    <property type="protein sequence ID" value="WAH38243.1"/>
    <property type="molecule type" value="Genomic_DNA"/>
</dbReference>
<protein>
    <submittedName>
        <fullName evidence="1">Uncharacterized protein</fullName>
    </submittedName>
</protein>
<proteinExistence type="predicted"/>